<dbReference type="SUPFAM" id="SSF53335">
    <property type="entry name" value="S-adenosyl-L-methionine-dependent methyltransferases"/>
    <property type="match status" value="1"/>
</dbReference>
<dbReference type="PANTHER" id="PTHR44068:SF1">
    <property type="entry name" value="HYPOTHETICAL LOC100005854"/>
    <property type="match status" value="1"/>
</dbReference>
<dbReference type="GO" id="GO:0016126">
    <property type="term" value="P:sterol biosynthetic process"/>
    <property type="evidence" value="ECO:0007669"/>
    <property type="project" value="TreeGrafter"/>
</dbReference>
<dbReference type="CDD" id="cd02440">
    <property type="entry name" value="AdoMet_MTases"/>
    <property type="match status" value="1"/>
</dbReference>
<dbReference type="AlphaFoldDB" id="A0A9D2D0M7"/>
<dbReference type="InterPro" id="IPR013216">
    <property type="entry name" value="Methyltransf_11"/>
</dbReference>
<keyword evidence="3" id="KW-0489">Methyltransferase</keyword>
<dbReference type="GO" id="GO:0032259">
    <property type="term" value="P:methylation"/>
    <property type="evidence" value="ECO:0007669"/>
    <property type="project" value="UniProtKB-KW"/>
</dbReference>
<sequence>MSEKRENPARPEGKIGEQMLERMNKNHEPLRKFGLPLIPWRKNMRILDVGCGGGATIAEMLKLSEGSVIDGVDYSPVSVAQTMQMNSAYIGTRCHVQQADAADLPFEEGTFDLITAMETVYFWPDIKTAFSQIRRVLKQGGMFAIINEACDPEGIDWPKIDHFMYIYRPDELETLLRDCGFTQIQIHRDGPQMLCVICRK</sequence>
<evidence type="ECO:0000256" key="1">
    <source>
        <dbReference type="ARBA" id="ARBA00022679"/>
    </source>
</evidence>
<dbReference type="Gene3D" id="3.40.50.150">
    <property type="entry name" value="Vaccinia Virus protein VP39"/>
    <property type="match status" value="1"/>
</dbReference>
<comment type="caution">
    <text evidence="3">The sequence shown here is derived from an EMBL/GenBank/DDBJ whole genome shotgun (WGS) entry which is preliminary data.</text>
</comment>
<accession>A0A9D2D0M7</accession>
<evidence type="ECO:0000259" key="2">
    <source>
        <dbReference type="Pfam" id="PF08241"/>
    </source>
</evidence>
<keyword evidence="1" id="KW-0808">Transferase</keyword>
<feature type="domain" description="Methyltransferase type 11" evidence="2">
    <location>
        <begin position="47"/>
        <end position="145"/>
    </location>
</feature>
<protein>
    <submittedName>
        <fullName evidence="3">Class I SAM-dependent methyltransferase</fullName>
    </submittedName>
</protein>
<organism evidence="3 4">
    <name type="scientific">Candidatus Eubacterium avistercoris</name>
    <dbReference type="NCBI Taxonomy" id="2838567"/>
    <lineage>
        <taxon>Bacteria</taxon>
        <taxon>Bacillati</taxon>
        <taxon>Bacillota</taxon>
        <taxon>Clostridia</taxon>
        <taxon>Eubacteriales</taxon>
        <taxon>Eubacteriaceae</taxon>
        <taxon>Eubacterium</taxon>
    </lineage>
</organism>
<reference evidence="3" key="1">
    <citation type="journal article" date="2021" name="PeerJ">
        <title>Extensive microbial diversity within the chicken gut microbiome revealed by metagenomics and culture.</title>
        <authorList>
            <person name="Gilroy R."/>
            <person name="Ravi A."/>
            <person name="Getino M."/>
            <person name="Pursley I."/>
            <person name="Horton D.L."/>
            <person name="Alikhan N.F."/>
            <person name="Baker D."/>
            <person name="Gharbi K."/>
            <person name="Hall N."/>
            <person name="Watson M."/>
            <person name="Adriaenssens E.M."/>
            <person name="Foster-Nyarko E."/>
            <person name="Jarju S."/>
            <person name="Secka A."/>
            <person name="Antonio M."/>
            <person name="Oren A."/>
            <person name="Chaudhuri R.R."/>
            <person name="La Ragione R."/>
            <person name="Hildebrand F."/>
            <person name="Pallen M.J."/>
        </authorList>
    </citation>
    <scope>NUCLEOTIDE SEQUENCE</scope>
    <source>
        <strain evidence="3">CHK192-9172</strain>
    </source>
</reference>
<dbReference type="GO" id="GO:0003838">
    <property type="term" value="F:sterol 24-C-methyltransferase activity"/>
    <property type="evidence" value="ECO:0007669"/>
    <property type="project" value="TreeGrafter"/>
</dbReference>
<dbReference type="Proteomes" id="UP000824024">
    <property type="component" value="Unassembled WGS sequence"/>
</dbReference>
<dbReference type="InterPro" id="IPR050447">
    <property type="entry name" value="Erg6_SMT_methyltransf"/>
</dbReference>
<proteinExistence type="predicted"/>
<evidence type="ECO:0000313" key="4">
    <source>
        <dbReference type="Proteomes" id="UP000824024"/>
    </source>
</evidence>
<dbReference type="InterPro" id="IPR029063">
    <property type="entry name" value="SAM-dependent_MTases_sf"/>
</dbReference>
<gene>
    <name evidence="3" type="ORF">IAA08_00400</name>
</gene>
<dbReference type="EMBL" id="DXCH01000009">
    <property type="protein sequence ID" value="HIZ06377.1"/>
    <property type="molecule type" value="Genomic_DNA"/>
</dbReference>
<dbReference type="Pfam" id="PF08241">
    <property type="entry name" value="Methyltransf_11"/>
    <property type="match status" value="1"/>
</dbReference>
<evidence type="ECO:0000313" key="3">
    <source>
        <dbReference type="EMBL" id="HIZ06377.1"/>
    </source>
</evidence>
<reference evidence="3" key="2">
    <citation type="submission" date="2021-04" db="EMBL/GenBank/DDBJ databases">
        <authorList>
            <person name="Gilroy R."/>
        </authorList>
    </citation>
    <scope>NUCLEOTIDE SEQUENCE</scope>
    <source>
        <strain evidence="3">CHK192-9172</strain>
    </source>
</reference>
<dbReference type="PANTHER" id="PTHR44068">
    <property type="entry name" value="ZGC:194242"/>
    <property type="match status" value="1"/>
</dbReference>
<name>A0A9D2D0M7_9FIRM</name>